<dbReference type="OrthoDB" id="9808399at2"/>
<gene>
    <name evidence="10" type="ORF">DPM35_01830</name>
</gene>
<dbReference type="InterPro" id="IPR051789">
    <property type="entry name" value="Bact_Polyamine_Transport"/>
</dbReference>
<dbReference type="EMBL" id="QMBQ01000001">
    <property type="protein sequence ID" value="RAZ80061.1"/>
    <property type="molecule type" value="Genomic_DNA"/>
</dbReference>
<feature type="domain" description="ABC transmembrane type-1" evidence="9">
    <location>
        <begin position="66"/>
        <end position="260"/>
    </location>
</feature>
<organism evidence="10 11">
    <name type="scientific">Mesorhizobium atlanticum</name>
    <dbReference type="NCBI Taxonomy" id="2233532"/>
    <lineage>
        <taxon>Bacteria</taxon>
        <taxon>Pseudomonadati</taxon>
        <taxon>Pseudomonadota</taxon>
        <taxon>Alphaproteobacteria</taxon>
        <taxon>Hyphomicrobiales</taxon>
        <taxon>Phyllobacteriaceae</taxon>
        <taxon>Mesorhizobium</taxon>
    </lineage>
</organism>
<reference evidence="10 11" key="2">
    <citation type="submission" date="2018-07" db="EMBL/GenBank/DDBJ databases">
        <title>Diversity of Mesorhizobium strains in Brazil.</title>
        <authorList>
            <person name="Helene L.C.F."/>
            <person name="Dall'Agnol R."/>
            <person name="Delamuta J.R.M."/>
            <person name="Hungria M."/>
        </authorList>
    </citation>
    <scope>NUCLEOTIDE SEQUENCE [LARGE SCALE GENOMIC DNA]</scope>
    <source>
        <strain evidence="10 11">CNPSo 3140</strain>
    </source>
</reference>
<keyword evidence="4" id="KW-1003">Cell membrane</keyword>
<evidence type="ECO:0000256" key="1">
    <source>
        <dbReference type="ARBA" id="ARBA00004651"/>
    </source>
</evidence>
<dbReference type="Proteomes" id="UP000251956">
    <property type="component" value="Unassembled WGS sequence"/>
</dbReference>
<evidence type="ECO:0000256" key="3">
    <source>
        <dbReference type="ARBA" id="ARBA00022448"/>
    </source>
</evidence>
<proteinExistence type="inferred from homology"/>
<comment type="similarity">
    <text evidence="2">Belongs to the binding-protein-dependent transport system permease family. CysTW subfamily.</text>
</comment>
<dbReference type="PANTHER" id="PTHR43848:SF2">
    <property type="entry name" value="PUTRESCINE TRANSPORT SYSTEM PERMEASE PROTEIN POTI"/>
    <property type="match status" value="1"/>
</dbReference>
<reference evidence="11" key="1">
    <citation type="submission" date="2018-06" db="EMBL/GenBank/DDBJ databases">
        <authorList>
            <person name="Helene L.C."/>
            <person name="Dall'Agnol R."/>
            <person name="Delamuta J.R."/>
            <person name="Hungria M."/>
        </authorList>
    </citation>
    <scope>NUCLEOTIDE SEQUENCE [LARGE SCALE GENOMIC DNA]</scope>
    <source>
        <strain evidence="11">CNPSo 3140</strain>
    </source>
</reference>
<feature type="transmembrane region" description="Helical" evidence="8">
    <location>
        <begin position="185"/>
        <end position="207"/>
    </location>
</feature>
<evidence type="ECO:0000256" key="2">
    <source>
        <dbReference type="ARBA" id="ARBA00007069"/>
    </source>
</evidence>
<dbReference type="CDD" id="cd06261">
    <property type="entry name" value="TM_PBP2"/>
    <property type="match status" value="1"/>
</dbReference>
<feature type="transmembrane region" description="Helical" evidence="8">
    <location>
        <begin position="70"/>
        <end position="90"/>
    </location>
</feature>
<dbReference type="Pfam" id="PF00528">
    <property type="entry name" value="BPD_transp_1"/>
    <property type="match status" value="1"/>
</dbReference>
<dbReference type="SUPFAM" id="SSF161098">
    <property type="entry name" value="MetI-like"/>
    <property type="match status" value="1"/>
</dbReference>
<dbReference type="InterPro" id="IPR035906">
    <property type="entry name" value="MetI-like_sf"/>
</dbReference>
<name>A0A330GXL1_9HYPH</name>
<dbReference type="PROSITE" id="PS50928">
    <property type="entry name" value="ABC_TM1"/>
    <property type="match status" value="1"/>
</dbReference>
<evidence type="ECO:0000256" key="6">
    <source>
        <dbReference type="ARBA" id="ARBA00022989"/>
    </source>
</evidence>
<evidence type="ECO:0000313" key="10">
    <source>
        <dbReference type="EMBL" id="RAZ80061.1"/>
    </source>
</evidence>
<feature type="transmembrane region" description="Helical" evidence="8">
    <location>
        <begin position="242"/>
        <end position="262"/>
    </location>
</feature>
<evidence type="ECO:0000256" key="8">
    <source>
        <dbReference type="RuleBase" id="RU363032"/>
    </source>
</evidence>
<dbReference type="InterPro" id="IPR000515">
    <property type="entry name" value="MetI-like"/>
</dbReference>
<evidence type="ECO:0000313" key="11">
    <source>
        <dbReference type="Proteomes" id="UP000251956"/>
    </source>
</evidence>
<accession>A0A330GXL1</accession>
<keyword evidence="7 8" id="KW-0472">Membrane</keyword>
<evidence type="ECO:0000256" key="4">
    <source>
        <dbReference type="ARBA" id="ARBA00022475"/>
    </source>
</evidence>
<dbReference type="RefSeq" id="WP_112125626.1">
    <property type="nucleotide sequence ID" value="NZ_QMBQ01000001.1"/>
</dbReference>
<dbReference type="GO" id="GO:0005886">
    <property type="term" value="C:plasma membrane"/>
    <property type="evidence" value="ECO:0007669"/>
    <property type="project" value="UniProtKB-SubCell"/>
</dbReference>
<comment type="subcellular location">
    <subcellularLocation>
        <location evidence="1 8">Cell membrane</location>
        <topology evidence="1 8">Multi-pass membrane protein</topology>
    </subcellularLocation>
</comment>
<keyword evidence="5 8" id="KW-0812">Transmembrane</keyword>
<dbReference type="PANTHER" id="PTHR43848">
    <property type="entry name" value="PUTRESCINE TRANSPORT SYSTEM PERMEASE PROTEIN POTI"/>
    <property type="match status" value="1"/>
</dbReference>
<comment type="caution">
    <text evidence="10">The sequence shown here is derived from an EMBL/GenBank/DDBJ whole genome shotgun (WGS) entry which is preliminary data.</text>
</comment>
<evidence type="ECO:0000256" key="7">
    <source>
        <dbReference type="ARBA" id="ARBA00023136"/>
    </source>
</evidence>
<feature type="transmembrane region" description="Helical" evidence="8">
    <location>
        <begin position="137"/>
        <end position="164"/>
    </location>
</feature>
<sequence>MKPARSHRIVFRIYLGAFLGLLLAPLAVMAVSAVNLPSYPQAWPIEGLTFAWFEKLPYSHDLMDGLRNSLIIAVLVTLLTVPIGTAGAMVMEQLKARFRPIYYVVVISPMLTPGIITGVATVVFWRGVTRQTGLPLLYNGIFLTVAAQITFISTLCMLIVLARLQRFDRSQEEAALDLGANPLQIFLHITLPFLRPALISSAVLSLLSSVEEFNATTFTILADKTLTTVLAGRIRVGLTPEISALAIAIVTLTLLIAIVYEVSRRRAEAKK</sequence>
<dbReference type="AlphaFoldDB" id="A0A330GXL1"/>
<dbReference type="GO" id="GO:0055085">
    <property type="term" value="P:transmembrane transport"/>
    <property type="evidence" value="ECO:0007669"/>
    <property type="project" value="InterPro"/>
</dbReference>
<dbReference type="Gene3D" id="1.10.3720.10">
    <property type="entry name" value="MetI-like"/>
    <property type="match status" value="1"/>
</dbReference>
<evidence type="ECO:0000256" key="5">
    <source>
        <dbReference type="ARBA" id="ARBA00022692"/>
    </source>
</evidence>
<keyword evidence="6 8" id="KW-1133">Transmembrane helix</keyword>
<evidence type="ECO:0000259" key="9">
    <source>
        <dbReference type="PROSITE" id="PS50928"/>
    </source>
</evidence>
<keyword evidence="11" id="KW-1185">Reference proteome</keyword>
<keyword evidence="3 8" id="KW-0813">Transport</keyword>
<protein>
    <submittedName>
        <fullName evidence="10">ABC transporter permease</fullName>
    </submittedName>
</protein>
<feature type="transmembrane region" description="Helical" evidence="8">
    <location>
        <begin position="102"/>
        <end position="125"/>
    </location>
</feature>